<dbReference type="KEGG" id="ari:UM93_09240"/>
<dbReference type="SUPFAM" id="SSF53335">
    <property type="entry name" value="S-adenosyl-L-methionine-dependent methyltransferases"/>
    <property type="match status" value="1"/>
</dbReference>
<evidence type="ECO:0000313" key="2">
    <source>
        <dbReference type="EMBL" id="AJT41646.1"/>
    </source>
</evidence>
<dbReference type="InterPro" id="IPR041497">
    <property type="entry name" value="Thump-like"/>
</dbReference>
<gene>
    <name evidence="2" type="ORF">UM93_09240</name>
</gene>
<proteinExistence type="predicted"/>
<dbReference type="EMBL" id="CP011005">
    <property type="protein sequence ID" value="AJT41646.1"/>
    <property type="molecule type" value="Genomic_DNA"/>
</dbReference>
<dbReference type="OrthoDB" id="9810570at2"/>
<dbReference type="STRING" id="1618207.UM93_09240"/>
<reference evidence="2 3" key="1">
    <citation type="journal article" date="2015" name="Genome Announc.">
        <title>Complete Genome Sequencing of Protease-Producing Novel Arthrobacter sp. Strain IHBB 11108 Using PacBio Single-Molecule Real-Time Sequencing Technology.</title>
        <authorList>
            <person name="Kiran S."/>
            <person name="Swarnkar M.K."/>
            <person name="Pal M."/>
            <person name="Thakur R."/>
            <person name="Tewari R."/>
            <person name="Singh A.K."/>
            <person name="Gulati A."/>
        </authorList>
    </citation>
    <scope>NUCLEOTIDE SEQUENCE [LARGE SCALE GENOMIC DNA]</scope>
    <source>
        <strain evidence="2 3">IHBB 11108</strain>
    </source>
</reference>
<keyword evidence="2" id="KW-0489">Methyltransferase</keyword>
<dbReference type="InterPro" id="IPR029063">
    <property type="entry name" value="SAM-dependent_MTases_sf"/>
</dbReference>
<dbReference type="Gene3D" id="3.40.50.150">
    <property type="entry name" value="Vaccinia Virus protein VP39"/>
    <property type="match status" value="1"/>
</dbReference>
<dbReference type="Proteomes" id="UP000061839">
    <property type="component" value="Chromosome"/>
</dbReference>
<keyword evidence="2" id="KW-0808">Transferase</keyword>
<name>A0A0D4BZX6_9MICC</name>
<protein>
    <submittedName>
        <fullName evidence="2">SAM-dependent methyltransferase</fullName>
    </submittedName>
</protein>
<dbReference type="AlphaFoldDB" id="A0A0D4BZX6"/>
<organism evidence="2 3">
    <name type="scientific">Psychromicrobium lacuslunae</name>
    <dbReference type="NCBI Taxonomy" id="1618207"/>
    <lineage>
        <taxon>Bacteria</taxon>
        <taxon>Bacillati</taxon>
        <taxon>Actinomycetota</taxon>
        <taxon>Actinomycetes</taxon>
        <taxon>Micrococcales</taxon>
        <taxon>Micrococcaceae</taxon>
        <taxon>Psychromicrobium</taxon>
    </lineage>
</organism>
<dbReference type="GO" id="GO:0032259">
    <property type="term" value="P:methylation"/>
    <property type="evidence" value="ECO:0007669"/>
    <property type="project" value="UniProtKB-KW"/>
</dbReference>
<keyword evidence="3" id="KW-1185">Reference proteome</keyword>
<accession>A0A0D4BZX6</accession>
<evidence type="ECO:0000259" key="1">
    <source>
        <dbReference type="Pfam" id="PF18096"/>
    </source>
</evidence>
<dbReference type="CDD" id="cd02440">
    <property type="entry name" value="AdoMet_MTases"/>
    <property type="match status" value="1"/>
</dbReference>
<dbReference type="HOGENOM" id="CLU_038123_1_1_11"/>
<dbReference type="Pfam" id="PF18096">
    <property type="entry name" value="Thump_like"/>
    <property type="match status" value="1"/>
</dbReference>
<feature type="domain" description="THUMP-like" evidence="1">
    <location>
        <begin position="326"/>
        <end position="402"/>
    </location>
</feature>
<dbReference type="RefSeq" id="WP_045075152.1">
    <property type="nucleotide sequence ID" value="NZ_CP011005.1"/>
</dbReference>
<dbReference type="GO" id="GO:0008168">
    <property type="term" value="F:methyltransferase activity"/>
    <property type="evidence" value="ECO:0007669"/>
    <property type="project" value="UniProtKB-KW"/>
</dbReference>
<sequence>MADDLIAPLLTPEGWDLLATVGPYQEKNSLALAEKMRKAGHSAELTSAVLTQARLRTKASAKFGEFAQQMLFTQQGLEQATRLQVAVLHAQRFAEAGIAKIADLGCGLGADSLAFSTLDLAVTAVEQDEITAACATINLMPFPNARVIQAEASTVDLDDAEAVWLDPARRTTSSSGSTRIFDPEAFSPPLSFVEQLADRDLPVGVKMGPGIPHESIPAGCEAQWVSVGGELVEATLWFNQLARPGIRRAALLLGDGGASELTSPLDYLPAEQDAPLGPLEGYLYEPDSAVIRAGLVADLARHLGVHLIDPQIAYLCSAELIATPFARAYRVLEVLPYNVKTLRSWVRENNIGSLEIKKRGTAVTPEELRKQLLAGGSKKAKRSATLVLTRLGNDRVAAVVEPIQQLNRPE</sequence>
<evidence type="ECO:0000313" key="3">
    <source>
        <dbReference type="Proteomes" id="UP000061839"/>
    </source>
</evidence>
<dbReference type="PATRIC" id="fig|1618207.4.peg.1871"/>